<dbReference type="Gene3D" id="2.40.10.10">
    <property type="entry name" value="Trypsin-like serine proteases"/>
    <property type="match status" value="1"/>
</dbReference>
<dbReference type="CDD" id="cd00190">
    <property type="entry name" value="Tryp_SPc"/>
    <property type="match status" value="1"/>
</dbReference>
<dbReference type="PANTHER" id="PTHR24252">
    <property type="entry name" value="ACROSIN-RELATED"/>
    <property type="match status" value="1"/>
</dbReference>
<dbReference type="PROSITE" id="PS00135">
    <property type="entry name" value="TRYPSIN_SER"/>
    <property type="match status" value="1"/>
</dbReference>
<dbReference type="Pfam" id="PF00089">
    <property type="entry name" value="Trypsin"/>
    <property type="match status" value="1"/>
</dbReference>
<dbReference type="InterPro" id="IPR001254">
    <property type="entry name" value="Trypsin_dom"/>
</dbReference>
<dbReference type="PROSITE" id="PS50240">
    <property type="entry name" value="TRYPSIN_DOM"/>
    <property type="match status" value="1"/>
</dbReference>
<keyword evidence="5" id="KW-0812">Transmembrane</keyword>
<dbReference type="InterPro" id="IPR001314">
    <property type="entry name" value="Peptidase_S1A"/>
</dbReference>
<dbReference type="SMART" id="SM00020">
    <property type="entry name" value="Tryp_SPc"/>
    <property type="match status" value="1"/>
</dbReference>
<gene>
    <name evidence="5" type="ORF">CGI_10012274</name>
</gene>
<dbReference type="FunFam" id="2.40.10.10:FF:000003">
    <property type="entry name" value="Transmembrane serine protease 3"/>
    <property type="match status" value="1"/>
</dbReference>
<dbReference type="InParanoid" id="K1QAG3"/>
<dbReference type="PROSITE" id="PS00134">
    <property type="entry name" value="TRYPSIN_HIS"/>
    <property type="match status" value="1"/>
</dbReference>
<dbReference type="PRINTS" id="PR00722">
    <property type="entry name" value="CHYMOTRYPSIN"/>
</dbReference>
<keyword evidence="2" id="KW-0378">Hydrolase</keyword>
<dbReference type="HOGENOM" id="CLU_006842_0_4_1"/>
<evidence type="ECO:0000256" key="2">
    <source>
        <dbReference type="ARBA" id="ARBA00022801"/>
    </source>
</evidence>
<organism evidence="5">
    <name type="scientific">Magallana gigas</name>
    <name type="common">Pacific oyster</name>
    <name type="synonym">Crassostrea gigas</name>
    <dbReference type="NCBI Taxonomy" id="29159"/>
    <lineage>
        <taxon>Eukaryota</taxon>
        <taxon>Metazoa</taxon>
        <taxon>Spiralia</taxon>
        <taxon>Lophotrochozoa</taxon>
        <taxon>Mollusca</taxon>
        <taxon>Bivalvia</taxon>
        <taxon>Autobranchia</taxon>
        <taxon>Pteriomorphia</taxon>
        <taxon>Ostreida</taxon>
        <taxon>Ostreoidea</taxon>
        <taxon>Ostreidae</taxon>
        <taxon>Magallana</taxon>
    </lineage>
</organism>
<sequence>MEKCVIKSIDEPVDAGDWDTGYSSCRGGYFPATPWLGHSPILPQTYSSCGHPVKNPIHYHSDHFDRVIGGEEARMGSLPWMVMLTENGAQVCGGSVITDRLVLTAAHCFEDPESLDPRRWLAYVGKHHLRYQDLTEQKHTINQIMMHEGYDKDTARNDIAILILNERLMFNSFVMPICLPGFSLSSLLNHHSHSNHTNTNPLNITDDIFHGLEDNPRFVLNQVSLPILNDRVCGAHNWYGSEFLPQTTFCAGYEQGGKDACLGDSGGPFIIKNHNGLWVQVGITSWGYDCAQPRAPGIYTDVTMYMAWITQKAQKLKKLTVHKSNEIKQISMINSRPFQQPWQFSRDFMGFTLGVLMGLIT</sequence>
<dbReference type="GO" id="GO:0004252">
    <property type="term" value="F:serine-type endopeptidase activity"/>
    <property type="evidence" value="ECO:0007669"/>
    <property type="project" value="InterPro"/>
</dbReference>
<name>K1QAG3_MAGGI</name>
<dbReference type="EMBL" id="JH817328">
    <property type="protein sequence ID" value="EKC18481.1"/>
    <property type="molecule type" value="Genomic_DNA"/>
</dbReference>
<dbReference type="PANTHER" id="PTHR24252:SF7">
    <property type="entry name" value="HYALIN"/>
    <property type="match status" value="1"/>
</dbReference>
<evidence type="ECO:0000256" key="4">
    <source>
        <dbReference type="ARBA" id="ARBA00023157"/>
    </source>
</evidence>
<keyword evidence="1 5" id="KW-0645">Protease</keyword>
<dbReference type="SUPFAM" id="SSF50494">
    <property type="entry name" value="Trypsin-like serine proteases"/>
    <property type="match status" value="1"/>
</dbReference>
<keyword evidence="4" id="KW-1015">Disulfide bond</keyword>
<dbReference type="InterPro" id="IPR033116">
    <property type="entry name" value="TRYPSIN_SER"/>
</dbReference>
<protein>
    <submittedName>
        <fullName evidence="5">Transmembrane protease, serine 2</fullName>
    </submittedName>
</protein>
<dbReference type="GO" id="GO:0006508">
    <property type="term" value="P:proteolysis"/>
    <property type="evidence" value="ECO:0007669"/>
    <property type="project" value="UniProtKB-KW"/>
</dbReference>
<keyword evidence="5" id="KW-0472">Membrane</keyword>
<reference evidence="5" key="1">
    <citation type="journal article" date="2012" name="Nature">
        <title>The oyster genome reveals stress adaptation and complexity of shell formation.</title>
        <authorList>
            <person name="Zhang G."/>
            <person name="Fang X."/>
            <person name="Guo X."/>
            <person name="Li L."/>
            <person name="Luo R."/>
            <person name="Xu F."/>
            <person name="Yang P."/>
            <person name="Zhang L."/>
            <person name="Wang X."/>
            <person name="Qi H."/>
            <person name="Xiong Z."/>
            <person name="Que H."/>
            <person name="Xie Y."/>
            <person name="Holland P.W."/>
            <person name="Paps J."/>
            <person name="Zhu Y."/>
            <person name="Wu F."/>
            <person name="Chen Y."/>
            <person name="Wang J."/>
            <person name="Peng C."/>
            <person name="Meng J."/>
            <person name="Yang L."/>
            <person name="Liu J."/>
            <person name="Wen B."/>
            <person name="Zhang N."/>
            <person name="Huang Z."/>
            <person name="Zhu Q."/>
            <person name="Feng Y."/>
            <person name="Mount A."/>
            <person name="Hedgecock D."/>
            <person name="Xu Z."/>
            <person name="Liu Y."/>
            <person name="Domazet-Loso T."/>
            <person name="Du Y."/>
            <person name="Sun X."/>
            <person name="Zhang S."/>
            <person name="Liu B."/>
            <person name="Cheng P."/>
            <person name="Jiang X."/>
            <person name="Li J."/>
            <person name="Fan D."/>
            <person name="Wang W."/>
            <person name="Fu W."/>
            <person name="Wang T."/>
            <person name="Wang B."/>
            <person name="Zhang J."/>
            <person name="Peng Z."/>
            <person name="Li Y."/>
            <person name="Li N."/>
            <person name="Wang J."/>
            <person name="Chen M."/>
            <person name="He Y."/>
            <person name="Tan F."/>
            <person name="Song X."/>
            <person name="Zheng Q."/>
            <person name="Huang R."/>
            <person name="Yang H."/>
            <person name="Du X."/>
            <person name="Chen L."/>
            <person name="Yang M."/>
            <person name="Gaffney P.M."/>
            <person name="Wang S."/>
            <person name="Luo L."/>
            <person name="She Z."/>
            <person name="Ming Y."/>
            <person name="Huang W."/>
            <person name="Zhang S."/>
            <person name="Huang B."/>
            <person name="Zhang Y."/>
            <person name="Qu T."/>
            <person name="Ni P."/>
            <person name="Miao G."/>
            <person name="Wang J."/>
            <person name="Wang Q."/>
            <person name="Steinberg C.E."/>
            <person name="Wang H."/>
            <person name="Li N."/>
            <person name="Qian L."/>
            <person name="Zhang G."/>
            <person name="Li Y."/>
            <person name="Yang H."/>
            <person name="Liu X."/>
            <person name="Wang J."/>
            <person name="Yin Y."/>
            <person name="Wang J."/>
        </authorList>
    </citation>
    <scope>NUCLEOTIDE SEQUENCE [LARGE SCALE GENOMIC DNA]</scope>
    <source>
        <strain evidence="5">05x7-T-G4-1.051#20</strain>
    </source>
</reference>
<dbReference type="AlphaFoldDB" id="K1QAG3"/>
<dbReference type="InterPro" id="IPR043504">
    <property type="entry name" value="Peptidase_S1_PA_chymotrypsin"/>
</dbReference>
<evidence type="ECO:0000313" key="5">
    <source>
        <dbReference type="EMBL" id="EKC18481.1"/>
    </source>
</evidence>
<evidence type="ECO:0000256" key="3">
    <source>
        <dbReference type="ARBA" id="ARBA00022825"/>
    </source>
</evidence>
<accession>K1QAG3</accession>
<proteinExistence type="predicted"/>
<dbReference type="InterPro" id="IPR018114">
    <property type="entry name" value="TRYPSIN_HIS"/>
</dbReference>
<dbReference type="InterPro" id="IPR009003">
    <property type="entry name" value="Peptidase_S1_PA"/>
</dbReference>
<keyword evidence="3" id="KW-0720">Serine protease</keyword>
<evidence type="ECO:0000256" key="1">
    <source>
        <dbReference type="ARBA" id="ARBA00022670"/>
    </source>
</evidence>